<dbReference type="InterPro" id="IPR015908">
    <property type="entry name" value="Allantoicase_dom"/>
</dbReference>
<dbReference type="STRING" id="675824.A0A1E3Q4R1"/>
<reference evidence="9 10" key="1">
    <citation type="journal article" date="2016" name="Proc. Natl. Acad. Sci. U.S.A.">
        <title>Comparative genomics of biotechnologically important yeasts.</title>
        <authorList>
            <person name="Riley R."/>
            <person name="Haridas S."/>
            <person name="Wolfe K.H."/>
            <person name="Lopes M.R."/>
            <person name="Hittinger C.T."/>
            <person name="Goeker M."/>
            <person name="Salamov A.A."/>
            <person name="Wisecaver J.H."/>
            <person name="Long T.M."/>
            <person name="Calvey C.H."/>
            <person name="Aerts A.L."/>
            <person name="Barry K.W."/>
            <person name="Choi C."/>
            <person name="Clum A."/>
            <person name="Coughlan A.Y."/>
            <person name="Deshpande S."/>
            <person name="Douglass A.P."/>
            <person name="Hanson S.J."/>
            <person name="Klenk H.-P."/>
            <person name="LaButti K.M."/>
            <person name="Lapidus A."/>
            <person name="Lindquist E.A."/>
            <person name="Lipzen A.M."/>
            <person name="Meier-Kolthoff J.P."/>
            <person name="Ohm R.A."/>
            <person name="Otillar R.P."/>
            <person name="Pangilinan J.L."/>
            <person name="Peng Y."/>
            <person name="Rokas A."/>
            <person name="Rosa C.A."/>
            <person name="Scheuner C."/>
            <person name="Sibirny A.A."/>
            <person name="Slot J.C."/>
            <person name="Stielow J.B."/>
            <person name="Sun H."/>
            <person name="Kurtzman C.P."/>
            <person name="Blackwell M."/>
            <person name="Grigoriev I.V."/>
            <person name="Jeffries T.W."/>
        </authorList>
    </citation>
    <scope>NUCLEOTIDE SEQUENCE [LARGE SCALE GENOMIC DNA]</scope>
    <source>
        <strain evidence="9 10">NRRL Y-11557</strain>
    </source>
</reference>
<keyword evidence="10" id="KW-1185">Reference proteome</keyword>
<accession>A0A1E3Q4R1</accession>
<sequence>MPITVIDQIQFDAQVRSRYSDVIGSKLGGKVISSSDEFFAEASNLLAPKPPIRDKGRFTYNGAWYDGWETRRHNPEPADWVIIKLGVASARIIGCEIDTAFFDGNQAPEIDVEGAFVPDDGVPNANTKWSAIIDKTPCGPSQRQFFVRTDGLTADFYNYVRLNMYPDGGIARFRLYGTPVPVFPTALTTVIDLAHVSSGGVAIACSDEHFGTVDNLLLPGRGVDMGDGWETTRSRSPGHEDWVIVRLGARGIIEKVVVDTAFFRGNFPDKIRVEVLDAVDDAAALSSDAAWKVIVPDQKAKPDYEHEYIINDGVLINVEESVTYVKLCMIPDGGIKRLRVFARRVL</sequence>
<dbReference type="AlphaFoldDB" id="A0A1E3Q4R1"/>
<evidence type="ECO:0000259" key="8">
    <source>
        <dbReference type="Pfam" id="PF03561"/>
    </source>
</evidence>
<feature type="domain" description="Allantoicase" evidence="8">
    <location>
        <begin position="28"/>
        <end position="179"/>
    </location>
</feature>
<keyword evidence="5" id="KW-0378">Hydrolase</keyword>
<dbReference type="Proteomes" id="UP000094385">
    <property type="component" value="Unassembled WGS sequence"/>
</dbReference>
<dbReference type="SUPFAM" id="SSF49785">
    <property type="entry name" value="Galactose-binding domain-like"/>
    <property type="match status" value="2"/>
</dbReference>
<evidence type="ECO:0000256" key="1">
    <source>
        <dbReference type="ARBA" id="ARBA00001314"/>
    </source>
</evidence>
<dbReference type="PANTHER" id="PTHR12045:SF3">
    <property type="entry name" value="INACTIVE ALLANTOICASE-RELATED"/>
    <property type="match status" value="1"/>
</dbReference>
<keyword evidence="4" id="KW-0659">Purine metabolism</keyword>
<dbReference type="GO" id="GO:0000256">
    <property type="term" value="P:allantoin catabolic process"/>
    <property type="evidence" value="ECO:0007669"/>
    <property type="project" value="InterPro"/>
</dbReference>
<dbReference type="PANTHER" id="PTHR12045">
    <property type="entry name" value="ALLANTOICASE"/>
    <property type="match status" value="1"/>
</dbReference>
<dbReference type="GO" id="GO:0006144">
    <property type="term" value="P:purine nucleobase metabolic process"/>
    <property type="evidence" value="ECO:0007669"/>
    <property type="project" value="UniProtKB-KW"/>
</dbReference>
<comment type="similarity">
    <text evidence="2">Belongs to the allantoicase family.</text>
</comment>
<dbReference type="InterPro" id="IPR005164">
    <property type="entry name" value="Allantoicase"/>
</dbReference>
<dbReference type="GO" id="GO:0004037">
    <property type="term" value="F:allantoicase activity"/>
    <property type="evidence" value="ECO:0007669"/>
    <property type="project" value="UniProtKB-EC"/>
</dbReference>
<evidence type="ECO:0000313" key="10">
    <source>
        <dbReference type="Proteomes" id="UP000094385"/>
    </source>
</evidence>
<evidence type="ECO:0000313" key="9">
    <source>
        <dbReference type="EMBL" id="ODQ72676.1"/>
    </source>
</evidence>
<comment type="catalytic activity">
    <reaction evidence="1">
        <text>allantoate + H2O = (S)-ureidoglycolate + urea</text>
        <dbReference type="Rhea" id="RHEA:11016"/>
        <dbReference type="ChEBI" id="CHEBI:15377"/>
        <dbReference type="ChEBI" id="CHEBI:16199"/>
        <dbReference type="ChEBI" id="CHEBI:17536"/>
        <dbReference type="ChEBI" id="CHEBI:57296"/>
        <dbReference type="EC" id="3.5.3.4"/>
    </reaction>
</comment>
<dbReference type="FunFam" id="2.60.120.260:FF:000059">
    <property type="entry name" value="Probable allantoicase"/>
    <property type="match status" value="1"/>
</dbReference>
<dbReference type="HAMAP" id="MF_00813">
    <property type="entry name" value="Allantoicase"/>
    <property type="match status" value="1"/>
</dbReference>
<proteinExistence type="inferred from homology"/>
<dbReference type="EMBL" id="KV454295">
    <property type="protein sequence ID" value="ODQ72676.1"/>
    <property type="molecule type" value="Genomic_DNA"/>
</dbReference>
<evidence type="ECO:0000256" key="4">
    <source>
        <dbReference type="ARBA" id="ARBA00022631"/>
    </source>
</evidence>
<comment type="function">
    <text evidence="6">Utilization of purines as secondary nitrogen sources, when primary sources are limiting.</text>
</comment>
<comment type="pathway">
    <text evidence="7">Nitrogen metabolism; (S)-allantoin degradation; (S)-ureidoglycolate from allantoate (aminidohydrolase route): step 1/1.</text>
</comment>
<dbReference type="PIRSF" id="PIRSF016516">
    <property type="entry name" value="Allantoicase"/>
    <property type="match status" value="1"/>
</dbReference>
<evidence type="ECO:0000256" key="5">
    <source>
        <dbReference type="ARBA" id="ARBA00022801"/>
    </source>
</evidence>
<dbReference type="Gene3D" id="2.60.120.260">
    <property type="entry name" value="Galactose-binding domain-like"/>
    <property type="match status" value="2"/>
</dbReference>
<evidence type="ECO:0000256" key="3">
    <source>
        <dbReference type="ARBA" id="ARBA00012170"/>
    </source>
</evidence>
<feature type="domain" description="Allantoicase" evidence="8">
    <location>
        <begin position="199"/>
        <end position="344"/>
    </location>
</feature>
<dbReference type="FunFam" id="2.60.120.260:FF:000078">
    <property type="entry name" value="DAL2p Allantoicase"/>
    <property type="match status" value="1"/>
</dbReference>
<dbReference type="Pfam" id="PF03561">
    <property type="entry name" value="Allantoicase"/>
    <property type="match status" value="2"/>
</dbReference>
<gene>
    <name evidence="9" type="ORF">LIPSTDRAFT_4054</name>
</gene>
<evidence type="ECO:0000256" key="7">
    <source>
        <dbReference type="ARBA" id="ARBA00060607"/>
    </source>
</evidence>
<protein>
    <recommendedName>
        <fullName evidence="3">allantoicase</fullName>
        <ecNumber evidence="3">3.5.3.4</ecNumber>
    </recommendedName>
</protein>
<dbReference type="InterPro" id="IPR008979">
    <property type="entry name" value="Galactose-bd-like_sf"/>
</dbReference>
<dbReference type="OrthoDB" id="10266039at2759"/>
<evidence type="ECO:0000256" key="2">
    <source>
        <dbReference type="ARBA" id="ARBA00009242"/>
    </source>
</evidence>
<organism evidence="9 10">
    <name type="scientific">Lipomyces starkeyi NRRL Y-11557</name>
    <dbReference type="NCBI Taxonomy" id="675824"/>
    <lineage>
        <taxon>Eukaryota</taxon>
        <taxon>Fungi</taxon>
        <taxon>Dikarya</taxon>
        <taxon>Ascomycota</taxon>
        <taxon>Saccharomycotina</taxon>
        <taxon>Lipomycetes</taxon>
        <taxon>Lipomycetales</taxon>
        <taxon>Lipomycetaceae</taxon>
        <taxon>Lipomyces</taxon>
    </lineage>
</organism>
<name>A0A1E3Q4R1_LIPST</name>
<evidence type="ECO:0000256" key="6">
    <source>
        <dbReference type="ARBA" id="ARBA00056910"/>
    </source>
</evidence>
<dbReference type="EC" id="3.5.3.4" evidence="3"/>
<dbReference type="NCBIfam" id="TIGR02961">
    <property type="entry name" value="allantoicase"/>
    <property type="match status" value="1"/>
</dbReference>